<dbReference type="AlphaFoldDB" id="A0A160TZ54"/>
<evidence type="ECO:0000256" key="3">
    <source>
        <dbReference type="SAM" id="MobiDB-lite"/>
    </source>
</evidence>
<dbReference type="InterPro" id="IPR029028">
    <property type="entry name" value="Alpha/beta_knot_MTases"/>
</dbReference>
<organism evidence="5">
    <name type="scientific">hydrothermal vent metagenome</name>
    <dbReference type="NCBI Taxonomy" id="652676"/>
    <lineage>
        <taxon>unclassified sequences</taxon>
        <taxon>metagenomes</taxon>
        <taxon>ecological metagenomes</taxon>
    </lineage>
</organism>
<reference evidence="5" key="1">
    <citation type="submission" date="2015-10" db="EMBL/GenBank/DDBJ databases">
        <authorList>
            <person name="Gilbert D.G."/>
        </authorList>
    </citation>
    <scope>NUCLEOTIDE SEQUENCE</scope>
</reference>
<evidence type="ECO:0000313" key="5">
    <source>
        <dbReference type="EMBL" id="CUS57030.1"/>
    </source>
</evidence>
<feature type="domain" description="RNA 2-O ribose methyltransferase substrate binding" evidence="4">
    <location>
        <begin position="44"/>
        <end position="114"/>
    </location>
</feature>
<gene>
    <name evidence="5" type="ORF">MGWOODY_Hyp1584</name>
</gene>
<dbReference type="SUPFAM" id="SSF75217">
    <property type="entry name" value="alpha/beta knot"/>
    <property type="match status" value="1"/>
</dbReference>
<proteinExistence type="predicted"/>
<dbReference type="Pfam" id="PF00588">
    <property type="entry name" value="SpoU_methylase"/>
    <property type="match status" value="1"/>
</dbReference>
<dbReference type="GO" id="GO:0008173">
    <property type="term" value="F:RNA methyltransferase activity"/>
    <property type="evidence" value="ECO:0007669"/>
    <property type="project" value="InterPro"/>
</dbReference>
<evidence type="ECO:0000259" key="4">
    <source>
        <dbReference type="SMART" id="SM00967"/>
    </source>
</evidence>
<dbReference type="GO" id="GO:0003723">
    <property type="term" value="F:RNA binding"/>
    <property type="evidence" value="ECO:0007669"/>
    <property type="project" value="InterPro"/>
</dbReference>
<accession>A0A160TZ54</accession>
<dbReference type="InterPro" id="IPR013123">
    <property type="entry name" value="SpoU_subst-bd"/>
</dbReference>
<dbReference type="InterPro" id="IPR004441">
    <property type="entry name" value="rRNA_MeTrfase_TrmH"/>
</dbReference>
<dbReference type="GO" id="GO:0032259">
    <property type="term" value="P:methylation"/>
    <property type="evidence" value="ECO:0007669"/>
    <property type="project" value="UniProtKB-KW"/>
</dbReference>
<dbReference type="GO" id="GO:0005829">
    <property type="term" value="C:cytosol"/>
    <property type="evidence" value="ECO:0007669"/>
    <property type="project" value="TreeGrafter"/>
</dbReference>
<dbReference type="EMBL" id="CZQD01000035">
    <property type="protein sequence ID" value="CUS57030.1"/>
    <property type="molecule type" value="Genomic_DNA"/>
</dbReference>
<dbReference type="EC" id="2.1.1.-" evidence="5"/>
<dbReference type="PANTHER" id="PTHR46429">
    <property type="entry name" value="23S RRNA (GUANOSINE-2'-O-)-METHYLTRANSFERASE RLMB"/>
    <property type="match status" value="1"/>
</dbReference>
<feature type="compositionally biased region" description="Basic residues" evidence="3">
    <location>
        <begin position="1"/>
        <end position="12"/>
    </location>
</feature>
<dbReference type="Gene3D" id="3.40.1280.10">
    <property type="match status" value="1"/>
</dbReference>
<name>A0A160TZ54_9ZZZZ</name>
<dbReference type="Gene3D" id="3.30.1330.30">
    <property type="match status" value="1"/>
</dbReference>
<dbReference type="InterPro" id="IPR029064">
    <property type="entry name" value="Ribosomal_eL30-like_sf"/>
</dbReference>
<dbReference type="Pfam" id="PF08032">
    <property type="entry name" value="SpoU_sub_bind"/>
    <property type="match status" value="1"/>
</dbReference>
<protein>
    <submittedName>
        <fullName evidence="5">23S rRNA (Guanosine-2'-O-)-methyltransferase rlmB</fullName>
        <ecNumber evidence="5">2.1.1.-</ecNumber>
    </submittedName>
</protein>
<dbReference type="InterPro" id="IPR029026">
    <property type="entry name" value="tRNA_m1G_MTases_N"/>
</dbReference>
<feature type="region of interest" description="Disordered" evidence="3">
    <location>
        <begin position="1"/>
        <end position="38"/>
    </location>
</feature>
<sequence>MARNHSKPRKAHAGADNPRRGPARPPRRAGAGRDGSGADGGPLWIWGTHAVVAALANPARKCHELLATENAAQRLPATGPIAPVLVTARDIDARLPEGAVHQGIAVKVDPLEAGALEDLIDAGISHIAVLDQVSDPHNLGAVYRSAAAFGFGGLVLQTRNAPNVTGVAAKAAVGAIETVREARVVNIARALEQLGEAGYHTVGLAGEGKRLIADAVEGAQKLAIVLGAEGPGIRPAVAKACAELARIPIAPAMESLNVSNAAAVAFYESSRKRFPLS</sequence>
<keyword evidence="1 5" id="KW-0489">Methyltransferase</keyword>
<dbReference type="SUPFAM" id="SSF55315">
    <property type="entry name" value="L30e-like"/>
    <property type="match status" value="1"/>
</dbReference>
<dbReference type="GO" id="GO:0006396">
    <property type="term" value="P:RNA processing"/>
    <property type="evidence" value="ECO:0007669"/>
    <property type="project" value="InterPro"/>
</dbReference>
<dbReference type="SMART" id="SM00967">
    <property type="entry name" value="SpoU_sub_bind"/>
    <property type="match status" value="1"/>
</dbReference>
<evidence type="ECO:0000256" key="1">
    <source>
        <dbReference type="ARBA" id="ARBA00022603"/>
    </source>
</evidence>
<dbReference type="CDD" id="cd18103">
    <property type="entry name" value="SpoU-like_RlmB"/>
    <property type="match status" value="1"/>
</dbReference>
<dbReference type="InterPro" id="IPR001537">
    <property type="entry name" value="SpoU_MeTrfase"/>
</dbReference>
<evidence type="ECO:0000256" key="2">
    <source>
        <dbReference type="ARBA" id="ARBA00022679"/>
    </source>
</evidence>
<dbReference type="PANTHER" id="PTHR46429:SF1">
    <property type="entry name" value="23S RRNA (GUANOSINE-2'-O-)-METHYLTRANSFERASE RLMB"/>
    <property type="match status" value="1"/>
</dbReference>
<keyword evidence="2 5" id="KW-0808">Transferase</keyword>